<evidence type="ECO:0000259" key="8">
    <source>
        <dbReference type="Pfam" id="PF01068"/>
    </source>
</evidence>
<dbReference type="SUPFAM" id="SSF56091">
    <property type="entry name" value="DNA ligase/mRNA capping enzyme, catalytic domain"/>
    <property type="match status" value="1"/>
</dbReference>
<evidence type="ECO:0000256" key="3">
    <source>
        <dbReference type="ARBA" id="ARBA00022705"/>
    </source>
</evidence>
<keyword evidence="3" id="KW-0235">DNA replication</keyword>
<organism evidence="10 11">
    <name type="scientific">Thiorhodococcus minor</name>
    <dbReference type="NCBI Taxonomy" id="57489"/>
    <lineage>
        <taxon>Bacteria</taxon>
        <taxon>Pseudomonadati</taxon>
        <taxon>Pseudomonadota</taxon>
        <taxon>Gammaproteobacteria</taxon>
        <taxon>Chromatiales</taxon>
        <taxon>Chromatiaceae</taxon>
        <taxon>Thiorhodococcus</taxon>
    </lineage>
</organism>
<feature type="compositionally biased region" description="Polar residues" evidence="7">
    <location>
        <begin position="125"/>
        <end position="145"/>
    </location>
</feature>
<evidence type="ECO:0000313" key="10">
    <source>
        <dbReference type="EMBL" id="NEV63324.1"/>
    </source>
</evidence>
<name>A0A6M0K1W1_9GAMM</name>
<comment type="cofactor">
    <cofactor evidence="1">
        <name>a divalent metal cation</name>
        <dbReference type="ChEBI" id="CHEBI:60240"/>
    </cofactor>
</comment>
<dbReference type="Pfam" id="PF14743">
    <property type="entry name" value="DNA_ligase_OB_2"/>
    <property type="match status" value="1"/>
</dbReference>
<comment type="catalytic activity">
    <reaction evidence="6">
        <text>ATP + (deoxyribonucleotide)n-3'-hydroxyl + 5'-phospho-(deoxyribonucleotide)m = (deoxyribonucleotide)n+m + AMP + diphosphate.</text>
        <dbReference type="EC" id="6.5.1.1"/>
    </reaction>
</comment>
<dbReference type="CDD" id="cd08041">
    <property type="entry name" value="OBF_kDNA_ligase_like"/>
    <property type="match status" value="1"/>
</dbReference>
<dbReference type="GO" id="GO:0003910">
    <property type="term" value="F:DNA ligase (ATP) activity"/>
    <property type="evidence" value="ECO:0007669"/>
    <property type="project" value="UniProtKB-EC"/>
</dbReference>
<dbReference type="AlphaFoldDB" id="A0A6M0K1W1"/>
<feature type="region of interest" description="Disordered" evidence="7">
    <location>
        <begin position="116"/>
        <end position="150"/>
    </location>
</feature>
<proteinExistence type="predicted"/>
<dbReference type="GO" id="GO:0006281">
    <property type="term" value="P:DNA repair"/>
    <property type="evidence" value="ECO:0007669"/>
    <property type="project" value="UniProtKB-KW"/>
</dbReference>
<dbReference type="Gene3D" id="3.30.470.30">
    <property type="entry name" value="DNA ligase/mRNA capping enzyme"/>
    <property type="match status" value="1"/>
</dbReference>
<dbReference type="GO" id="GO:0006310">
    <property type="term" value="P:DNA recombination"/>
    <property type="evidence" value="ECO:0007669"/>
    <property type="project" value="InterPro"/>
</dbReference>
<evidence type="ECO:0000256" key="2">
    <source>
        <dbReference type="ARBA" id="ARBA00022598"/>
    </source>
</evidence>
<evidence type="ECO:0000256" key="6">
    <source>
        <dbReference type="ARBA" id="ARBA00034003"/>
    </source>
</evidence>
<dbReference type="GO" id="GO:0005524">
    <property type="term" value="F:ATP binding"/>
    <property type="evidence" value="ECO:0007669"/>
    <property type="project" value="InterPro"/>
</dbReference>
<dbReference type="Gene3D" id="3.30.1490.70">
    <property type="match status" value="1"/>
</dbReference>
<dbReference type="SUPFAM" id="SSF50249">
    <property type="entry name" value="Nucleic acid-binding proteins"/>
    <property type="match status" value="1"/>
</dbReference>
<dbReference type="Pfam" id="PF01068">
    <property type="entry name" value="DNA_ligase_A_M"/>
    <property type="match status" value="1"/>
</dbReference>
<keyword evidence="2 10" id="KW-0436">Ligase</keyword>
<keyword evidence="11" id="KW-1185">Reference proteome</keyword>
<evidence type="ECO:0000313" key="11">
    <source>
        <dbReference type="Proteomes" id="UP000483379"/>
    </source>
</evidence>
<evidence type="ECO:0000256" key="1">
    <source>
        <dbReference type="ARBA" id="ARBA00001968"/>
    </source>
</evidence>
<evidence type="ECO:0000256" key="5">
    <source>
        <dbReference type="ARBA" id="ARBA00023204"/>
    </source>
</evidence>
<dbReference type="Proteomes" id="UP000483379">
    <property type="component" value="Unassembled WGS sequence"/>
</dbReference>
<feature type="domain" description="DNA ligase OB-like" evidence="9">
    <location>
        <begin position="338"/>
        <end position="402"/>
    </location>
</feature>
<dbReference type="InterPro" id="IPR050326">
    <property type="entry name" value="NAD_dep_DNA_ligaseB"/>
</dbReference>
<evidence type="ECO:0000256" key="7">
    <source>
        <dbReference type="SAM" id="MobiDB-lite"/>
    </source>
</evidence>
<sequence>MPSACGSDLDLCHQGAIRIRLSGLSAWQARAVARSAQFAASCSPGPWLPHARKESAGADPVVHARLPVWVAAARLRIGECTERRRCVRLLSTSSCSWLAVLASLSGPCAFAHGQPDGGADAVSSGPEQAGSTGPTVSLSGSTSGAGDSLRPPDLMLAEVYQQGMDLRGYWMSEKLDGVRAYWDGRRLISRGGKVIQAPAWFTAGFPSIPLDGELWMGRGSFERVSGVARRSEPDPEDWREVRFMVFDLPVLGAPFTARLAALQGVIAVSDSAYLAAVEQQVARDHAGLMRRLREIEQVGGEGLMLHLGDASYRPGRSAHLLKVKSYLDAEARVVGHVPGRGRLQGMLGSLIVEDEQGFRFRIGTGFSDAERRSPPALGSWITFRYQGRTGRGIPRFARFLRVKSAD</sequence>
<evidence type="ECO:0000259" key="9">
    <source>
        <dbReference type="Pfam" id="PF14743"/>
    </source>
</evidence>
<comment type="caution">
    <text evidence="10">The sequence shown here is derived from an EMBL/GenBank/DDBJ whole genome shotgun (WGS) entry which is preliminary data.</text>
</comment>
<dbReference type="InterPro" id="IPR012310">
    <property type="entry name" value="DNA_ligase_ATP-dep_cent"/>
</dbReference>
<keyword evidence="4" id="KW-0227">DNA damage</keyword>
<protein>
    <submittedName>
        <fullName evidence="10">DNA ligase</fullName>
    </submittedName>
</protein>
<dbReference type="InterPro" id="IPR012340">
    <property type="entry name" value="NA-bd_OB-fold"/>
</dbReference>
<dbReference type="PANTHER" id="PTHR47810:SF1">
    <property type="entry name" value="DNA LIGASE B"/>
    <property type="match status" value="1"/>
</dbReference>
<dbReference type="NCBIfam" id="NF006592">
    <property type="entry name" value="PRK09125.1"/>
    <property type="match status" value="1"/>
</dbReference>
<dbReference type="EMBL" id="JAAIJQ010000047">
    <property type="protein sequence ID" value="NEV63324.1"/>
    <property type="molecule type" value="Genomic_DNA"/>
</dbReference>
<dbReference type="PANTHER" id="PTHR47810">
    <property type="entry name" value="DNA LIGASE"/>
    <property type="match status" value="1"/>
</dbReference>
<dbReference type="CDD" id="cd07896">
    <property type="entry name" value="Adenylation_kDNA_ligase_like"/>
    <property type="match status" value="1"/>
</dbReference>
<keyword evidence="5" id="KW-0234">DNA repair</keyword>
<accession>A0A6M0K1W1</accession>
<dbReference type="GO" id="GO:0006260">
    <property type="term" value="P:DNA replication"/>
    <property type="evidence" value="ECO:0007669"/>
    <property type="project" value="UniProtKB-KW"/>
</dbReference>
<evidence type="ECO:0000256" key="4">
    <source>
        <dbReference type="ARBA" id="ARBA00022763"/>
    </source>
</evidence>
<reference evidence="10 11" key="1">
    <citation type="submission" date="2020-02" db="EMBL/GenBank/DDBJ databases">
        <title>Genome sequences of Thiorhodococcus mannitoliphagus and Thiorhodococcus minor, purple sulfur photosynthetic bacteria in the gammaproteobacterial family, Chromatiaceae.</title>
        <authorList>
            <person name="Aviles F.A."/>
            <person name="Meyer T.E."/>
            <person name="Kyndt J.A."/>
        </authorList>
    </citation>
    <scope>NUCLEOTIDE SEQUENCE [LARGE SCALE GENOMIC DNA]</scope>
    <source>
        <strain evidence="10 11">DSM 11518</strain>
    </source>
</reference>
<feature type="domain" description="ATP-dependent DNA ligase family profile" evidence="8">
    <location>
        <begin position="170"/>
        <end position="324"/>
    </location>
</feature>
<dbReference type="InterPro" id="IPR029319">
    <property type="entry name" value="DNA_ligase_OB"/>
</dbReference>
<gene>
    <name evidence="10" type="ORF">G3446_15760</name>
</gene>
<dbReference type="Gene3D" id="2.40.50.140">
    <property type="entry name" value="Nucleic acid-binding proteins"/>
    <property type="match status" value="1"/>
</dbReference>